<evidence type="ECO:0000313" key="2">
    <source>
        <dbReference type="EMBL" id="TYQ00155.1"/>
    </source>
</evidence>
<reference evidence="2 3" key="1">
    <citation type="submission" date="2019-07" db="EMBL/GenBank/DDBJ databases">
        <title>Genomic Encyclopedia of Type Strains, Phase IV (KMG-IV): sequencing the most valuable type-strain genomes for metagenomic binning, comparative biology and taxonomic classification.</title>
        <authorList>
            <person name="Goeker M."/>
        </authorList>
    </citation>
    <scope>NUCLEOTIDE SEQUENCE [LARGE SCALE GENOMIC DNA]</scope>
    <source>
        <strain evidence="2 3">DSM 18961</strain>
    </source>
</reference>
<feature type="transmembrane region" description="Helical" evidence="1">
    <location>
        <begin position="91"/>
        <end position="111"/>
    </location>
</feature>
<name>A0A5S5DWP5_9FLAO</name>
<dbReference type="Proteomes" id="UP000323136">
    <property type="component" value="Unassembled WGS sequence"/>
</dbReference>
<proteinExistence type="predicted"/>
<keyword evidence="1" id="KW-1133">Transmembrane helix</keyword>
<dbReference type="RefSeq" id="WP_148868884.1">
    <property type="nucleotide sequence ID" value="NZ_VNIA01000001.1"/>
</dbReference>
<evidence type="ECO:0000313" key="3">
    <source>
        <dbReference type="Proteomes" id="UP000323136"/>
    </source>
</evidence>
<feature type="transmembrane region" description="Helical" evidence="1">
    <location>
        <begin position="123"/>
        <end position="143"/>
    </location>
</feature>
<evidence type="ECO:0008006" key="4">
    <source>
        <dbReference type="Google" id="ProtNLM"/>
    </source>
</evidence>
<dbReference type="OrthoDB" id="1451346at2"/>
<evidence type="ECO:0000256" key="1">
    <source>
        <dbReference type="SAM" id="Phobius"/>
    </source>
</evidence>
<dbReference type="EMBL" id="VNIA01000001">
    <property type="protein sequence ID" value="TYQ00155.1"/>
    <property type="molecule type" value="Genomic_DNA"/>
</dbReference>
<sequence length="170" mass="20207">MNRREEQNSEIFLRPRFSIMCERKATEVMHTLLSNLKENKKDFKTRISDNHIFIDIPEKETHFWSPQLHFEVVEDEGKTKIKGLFGPKPQVWTLFMFVHFFVATAFIGFTIMFYVKNKFGESVVFPLVMLVVLPIIWFLLYFLGQFGKQTGKNQMDDLKNFMKDILENIN</sequence>
<gene>
    <name evidence="2" type="ORF">C7447_101764</name>
</gene>
<keyword evidence="1" id="KW-0812">Transmembrane</keyword>
<protein>
    <recommendedName>
        <fullName evidence="4">GTP-binding protein</fullName>
    </recommendedName>
</protein>
<comment type="caution">
    <text evidence="2">The sequence shown here is derived from an EMBL/GenBank/DDBJ whole genome shotgun (WGS) entry which is preliminary data.</text>
</comment>
<dbReference type="AlphaFoldDB" id="A0A5S5DWP5"/>
<accession>A0A5S5DWP5</accession>
<keyword evidence="3" id="KW-1185">Reference proteome</keyword>
<keyword evidence="1" id="KW-0472">Membrane</keyword>
<organism evidence="2 3">
    <name type="scientific">Tenacibaculum adriaticum</name>
    <dbReference type="NCBI Taxonomy" id="413713"/>
    <lineage>
        <taxon>Bacteria</taxon>
        <taxon>Pseudomonadati</taxon>
        <taxon>Bacteroidota</taxon>
        <taxon>Flavobacteriia</taxon>
        <taxon>Flavobacteriales</taxon>
        <taxon>Flavobacteriaceae</taxon>
        <taxon>Tenacibaculum</taxon>
    </lineage>
</organism>